<dbReference type="SUPFAM" id="SSF55315">
    <property type="entry name" value="L30e-like"/>
    <property type="match status" value="1"/>
</dbReference>
<sequence length="357" mass="38686">MSDRKPKLRSTSNSSRPDRSPVPRDGAPRRTGRSSPARGAKSDFAPRGGKGDFSPRSSSDSGRHSPKTDRPDSSFKPRKSIPPRAIESVNRVEALPVNEPTEESTDLIYGRHPVLAALEGERHLNRIWILPRLQYHPQFHSLLAQAKSKGTVINEAEPRRLSQMVDGANHQGVVAQVAPYAYLQLSELIQRAKSATENPVIVVGDGITDPHNLGAIIRTAESLGAQGMVIPQRRSVGITSAVAKVAAGALETFPIAKVINLSRALEELKDAGFWIYGTVADSGKLLHTLEISGPVVLVVGSEGEGLGLLTQKKCDFLISIPLTGKTPSLNASVAASMCLYEVYRQRWSNRVQLRAFS</sequence>
<dbReference type="AlphaFoldDB" id="A0A2T1C565"/>
<dbReference type="SMART" id="SM00967">
    <property type="entry name" value="SpoU_sub_bind"/>
    <property type="match status" value="1"/>
</dbReference>
<feature type="compositionally biased region" description="Basic and acidic residues" evidence="4">
    <location>
        <begin position="61"/>
        <end position="75"/>
    </location>
</feature>
<dbReference type="GO" id="GO:0032259">
    <property type="term" value="P:methylation"/>
    <property type="evidence" value="ECO:0007669"/>
    <property type="project" value="UniProtKB-KW"/>
</dbReference>
<dbReference type="InterPro" id="IPR029026">
    <property type="entry name" value="tRNA_m1G_MTases_N"/>
</dbReference>
<keyword evidence="7" id="KW-1185">Reference proteome</keyword>
<keyword evidence="2 6" id="KW-0489">Methyltransferase</keyword>
<evidence type="ECO:0000313" key="7">
    <source>
        <dbReference type="Proteomes" id="UP000238762"/>
    </source>
</evidence>
<dbReference type="GO" id="GO:0006396">
    <property type="term" value="P:RNA processing"/>
    <property type="evidence" value="ECO:0007669"/>
    <property type="project" value="InterPro"/>
</dbReference>
<comment type="similarity">
    <text evidence="1">Belongs to the class IV-like SAM-binding methyltransferase superfamily. RNA methyltransferase TrmH family.</text>
</comment>
<dbReference type="CDD" id="cd18103">
    <property type="entry name" value="SpoU-like_RlmB"/>
    <property type="match status" value="1"/>
</dbReference>
<evidence type="ECO:0000256" key="3">
    <source>
        <dbReference type="ARBA" id="ARBA00022679"/>
    </source>
</evidence>
<dbReference type="NCBIfam" id="TIGR00186">
    <property type="entry name" value="rRNA_methyl_3"/>
    <property type="match status" value="1"/>
</dbReference>
<reference evidence="6 7" key="2">
    <citation type="submission" date="2018-03" db="EMBL/GenBank/DDBJ databases">
        <title>The ancient ancestry and fast evolution of plastids.</title>
        <authorList>
            <person name="Moore K.R."/>
            <person name="Magnabosco C."/>
            <person name="Momper L."/>
            <person name="Gold D.A."/>
            <person name="Bosak T."/>
            <person name="Fournier G.P."/>
        </authorList>
    </citation>
    <scope>NUCLEOTIDE SEQUENCE [LARGE SCALE GENOMIC DNA]</scope>
    <source>
        <strain evidence="6 7">CCAP 1448/3</strain>
    </source>
</reference>
<evidence type="ECO:0000256" key="2">
    <source>
        <dbReference type="ARBA" id="ARBA00022603"/>
    </source>
</evidence>
<dbReference type="Gene3D" id="3.30.1330.30">
    <property type="match status" value="1"/>
</dbReference>
<dbReference type="InterPro" id="IPR004441">
    <property type="entry name" value="rRNA_MeTrfase_TrmH"/>
</dbReference>
<dbReference type="OrthoDB" id="9794400at2"/>
<reference evidence="6 7" key="1">
    <citation type="submission" date="2018-02" db="EMBL/GenBank/DDBJ databases">
        <authorList>
            <person name="Cohen D.B."/>
            <person name="Kent A.D."/>
        </authorList>
    </citation>
    <scope>NUCLEOTIDE SEQUENCE [LARGE SCALE GENOMIC DNA]</scope>
    <source>
        <strain evidence="6 7">CCAP 1448/3</strain>
    </source>
</reference>
<gene>
    <name evidence="6" type="ORF">C7B64_08415</name>
</gene>
<dbReference type="Gene3D" id="3.40.1280.10">
    <property type="match status" value="1"/>
</dbReference>
<evidence type="ECO:0000256" key="1">
    <source>
        <dbReference type="ARBA" id="ARBA00007228"/>
    </source>
</evidence>
<dbReference type="EMBL" id="PVWJ01000032">
    <property type="protein sequence ID" value="PSB03425.1"/>
    <property type="molecule type" value="Genomic_DNA"/>
</dbReference>
<evidence type="ECO:0000313" key="6">
    <source>
        <dbReference type="EMBL" id="PSB03425.1"/>
    </source>
</evidence>
<dbReference type="GO" id="GO:0003723">
    <property type="term" value="F:RNA binding"/>
    <property type="evidence" value="ECO:0007669"/>
    <property type="project" value="InterPro"/>
</dbReference>
<dbReference type="Pfam" id="PF08032">
    <property type="entry name" value="SpoU_sub_bind"/>
    <property type="match status" value="1"/>
</dbReference>
<evidence type="ECO:0000256" key="4">
    <source>
        <dbReference type="SAM" id="MobiDB-lite"/>
    </source>
</evidence>
<accession>A0A2T1C565</accession>
<dbReference type="SUPFAM" id="SSF75217">
    <property type="entry name" value="alpha/beta knot"/>
    <property type="match status" value="1"/>
</dbReference>
<keyword evidence="3 6" id="KW-0808">Transferase</keyword>
<dbReference type="Pfam" id="PF00588">
    <property type="entry name" value="SpoU_methylase"/>
    <property type="match status" value="1"/>
</dbReference>
<dbReference type="InterPro" id="IPR029028">
    <property type="entry name" value="Alpha/beta_knot_MTases"/>
</dbReference>
<dbReference type="Proteomes" id="UP000238762">
    <property type="component" value="Unassembled WGS sequence"/>
</dbReference>
<dbReference type="InterPro" id="IPR001537">
    <property type="entry name" value="SpoU_MeTrfase"/>
</dbReference>
<dbReference type="RefSeq" id="WP_106288198.1">
    <property type="nucleotide sequence ID" value="NZ_CAWNTC010000002.1"/>
</dbReference>
<name>A0A2T1C565_9CYAN</name>
<dbReference type="InterPro" id="IPR029064">
    <property type="entry name" value="Ribosomal_eL30-like_sf"/>
</dbReference>
<comment type="caution">
    <text evidence="6">The sequence shown here is derived from an EMBL/GenBank/DDBJ whole genome shotgun (WGS) entry which is preliminary data.</text>
</comment>
<dbReference type="PANTHER" id="PTHR46429:SF1">
    <property type="entry name" value="23S RRNA (GUANOSINE-2'-O-)-METHYLTRANSFERASE RLMB"/>
    <property type="match status" value="1"/>
</dbReference>
<evidence type="ECO:0000259" key="5">
    <source>
        <dbReference type="SMART" id="SM00967"/>
    </source>
</evidence>
<dbReference type="PANTHER" id="PTHR46429">
    <property type="entry name" value="23S RRNA (GUANOSINE-2'-O-)-METHYLTRANSFERASE RLMB"/>
    <property type="match status" value="1"/>
</dbReference>
<organism evidence="6 7">
    <name type="scientific">Merismopedia glauca CCAP 1448/3</name>
    <dbReference type="NCBI Taxonomy" id="1296344"/>
    <lineage>
        <taxon>Bacteria</taxon>
        <taxon>Bacillati</taxon>
        <taxon>Cyanobacteriota</taxon>
        <taxon>Cyanophyceae</taxon>
        <taxon>Synechococcales</taxon>
        <taxon>Merismopediaceae</taxon>
        <taxon>Merismopedia</taxon>
    </lineage>
</organism>
<dbReference type="FunFam" id="3.40.1280.10:FF:000008">
    <property type="entry name" value="Group 3 RNA methyltransferase TrmH"/>
    <property type="match status" value="1"/>
</dbReference>
<feature type="domain" description="RNA 2-O ribose methyltransferase substrate binding" evidence="5">
    <location>
        <begin position="107"/>
        <end position="183"/>
    </location>
</feature>
<proteinExistence type="inferred from homology"/>
<protein>
    <submittedName>
        <fullName evidence="6">23S rRNA (Guanosine(2251)-2'-O)-methyltransferase RlmB</fullName>
    </submittedName>
</protein>
<feature type="compositionally biased region" description="Basic and acidic residues" evidence="4">
    <location>
        <begin position="16"/>
        <end position="28"/>
    </location>
</feature>
<dbReference type="InterPro" id="IPR013123">
    <property type="entry name" value="SpoU_subst-bd"/>
</dbReference>
<dbReference type="GO" id="GO:0005829">
    <property type="term" value="C:cytosol"/>
    <property type="evidence" value="ECO:0007669"/>
    <property type="project" value="TreeGrafter"/>
</dbReference>
<dbReference type="GO" id="GO:0008173">
    <property type="term" value="F:RNA methyltransferase activity"/>
    <property type="evidence" value="ECO:0007669"/>
    <property type="project" value="InterPro"/>
</dbReference>
<feature type="region of interest" description="Disordered" evidence="4">
    <location>
        <begin position="1"/>
        <end position="86"/>
    </location>
</feature>